<dbReference type="GO" id="GO:0038022">
    <property type="term" value="F:G protein-coupled olfactory receptor activity"/>
    <property type="evidence" value="ECO:0007669"/>
    <property type="project" value="TreeGrafter"/>
</dbReference>
<evidence type="ECO:0000256" key="6">
    <source>
        <dbReference type="ARBA" id="ARBA00022725"/>
    </source>
</evidence>
<dbReference type="FunFam" id="1.20.1070.10:FF:000128">
    <property type="entry name" value="Seven TM Receptor"/>
    <property type="match status" value="1"/>
</dbReference>
<keyword evidence="12" id="KW-0966">Cell projection</keyword>
<dbReference type="SUPFAM" id="SSF81321">
    <property type="entry name" value="Family A G protein-coupled receptor-like"/>
    <property type="match status" value="1"/>
</dbReference>
<evidence type="ECO:0000256" key="4">
    <source>
        <dbReference type="ARBA" id="ARBA00022606"/>
    </source>
</evidence>
<evidence type="ECO:0000256" key="18">
    <source>
        <dbReference type="ARBA" id="ARBA00082489"/>
    </source>
</evidence>
<evidence type="ECO:0000256" key="16">
    <source>
        <dbReference type="ARBA" id="ARBA00067967"/>
    </source>
</evidence>
<evidence type="ECO:0000256" key="5">
    <source>
        <dbReference type="ARBA" id="ARBA00022692"/>
    </source>
</evidence>
<feature type="transmembrane region" description="Helical" evidence="19">
    <location>
        <begin position="124"/>
        <end position="147"/>
    </location>
</feature>
<gene>
    <name evidence="20" type="ORF">CAMP_LOCUS11104</name>
</gene>
<proteinExistence type="inferred from homology"/>
<feature type="transmembrane region" description="Helical" evidence="19">
    <location>
        <begin position="43"/>
        <end position="62"/>
    </location>
</feature>
<dbReference type="GO" id="GO:0042048">
    <property type="term" value="P:olfactory behavior"/>
    <property type="evidence" value="ECO:0007669"/>
    <property type="project" value="TreeGrafter"/>
</dbReference>
<feature type="transmembrane region" description="Helical" evidence="19">
    <location>
        <begin position="12"/>
        <end position="31"/>
    </location>
</feature>
<evidence type="ECO:0000256" key="15">
    <source>
        <dbReference type="ARBA" id="ARBA00064300"/>
    </source>
</evidence>
<evidence type="ECO:0000256" key="3">
    <source>
        <dbReference type="ARBA" id="ARBA00022500"/>
    </source>
</evidence>
<comment type="subunit">
    <text evidence="15">Interacts with odr-4.</text>
</comment>
<dbReference type="EMBL" id="CANHGI010000004">
    <property type="protein sequence ID" value="CAI5448467.1"/>
    <property type="molecule type" value="Genomic_DNA"/>
</dbReference>
<keyword evidence="5 19" id="KW-0812">Transmembrane</keyword>
<evidence type="ECO:0000256" key="17">
    <source>
        <dbReference type="ARBA" id="ARBA00078653"/>
    </source>
</evidence>
<keyword evidence="7 19" id="KW-1133">Transmembrane helix</keyword>
<dbReference type="GO" id="GO:0006935">
    <property type="term" value="P:chemotaxis"/>
    <property type="evidence" value="ECO:0007669"/>
    <property type="project" value="UniProtKB-KW"/>
</dbReference>
<comment type="caution">
    <text evidence="20">The sequence shown here is derived from an EMBL/GenBank/DDBJ whole genome shotgun (WGS) entry which is preliminary data.</text>
</comment>
<feature type="transmembrane region" description="Helical" evidence="19">
    <location>
        <begin position="89"/>
        <end position="112"/>
    </location>
</feature>
<evidence type="ECO:0000313" key="20">
    <source>
        <dbReference type="EMBL" id="CAI5448467.1"/>
    </source>
</evidence>
<sequence>MSTLVNVKDGIQSISSIFSFFTNSLAIFLIFTKSPSKMGAYKYLMIYFALVSIVFSMFEFSVKPFMHTHQSCLIVFAKRLEGFSENTNLLILCAACGTVSVTISIFAIHFIFRYFAIERKGKLAYFQGFYLIFWIIVPLISGLIWLISIRVLLGPNETTSNFIRQKILETYGFDMSEIVYVAAFYGTQNDLKYNVIAGMVSLFLNLTFSIGIVLFCGFKIFRKVKLLDKIEGESKYTKRLQKQLARALVIQTLLPICLVIIPLATVFILPIFDIGLNGFTEIVNLSTAIYPAVDPLPTILIVDNYRKSLGNCLFFAVKSRKIQQIPE</sequence>
<evidence type="ECO:0000256" key="13">
    <source>
        <dbReference type="ARBA" id="ARBA00054965"/>
    </source>
</evidence>
<evidence type="ECO:0000256" key="9">
    <source>
        <dbReference type="ARBA" id="ARBA00023136"/>
    </source>
</evidence>
<evidence type="ECO:0000256" key="11">
    <source>
        <dbReference type="ARBA" id="ARBA00023180"/>
    </source>
</evidence>
<evidence type="ECO:0000256" key="1">
    <source>
        <dbReference type="ARBA" id="ARBA00004272"/>
    </source>
</evidence>
<evidence type="ECO:0000256" key="14">
    <source>
        <dbReference type="ARBA" id="ARBA00061678"/>
    </source>
</evidence>
<evidence type="ECO:0000313" key="21">
    <source>
        <dbReference type="Proteomes" id="UP001152747"/>
    </source>
</evidence>
<dbReference type="GO" id="GO:0060170">
    <property type="term" value="C:ciliary membrane"/>
    <property type="evidence" value="ECO:0007669"/>
    <property type="project" value="UniProtKB-SubCell"/>
</dbReference>
<dbReference type="AlphaFoldDB" id="A0A9P1N5E6"/>
<organism evidence="20 21">
    <name type="scientific">Caenorhabditis angaria</name>
    <dbReference type="NCBI Taxonomy" id="860376"/>
    <lineage>
        <taxon>Eukaryota</taxon>
        <taxon>Metazoa</taxon>
        <taxon>Ecdysozoa</taxon>
        <taxon>Nematoda</taxon>
        <taxon>Chromadorea</taxon>
        <taxon>Rhabditida</taxon>
        <taxon>Rhabditina</taxon>
        <taxon>Rhabditomorpha</taxon>
        <taxon>Rhabditoidea</taxon>
        <taxon>Rhabditidae</taxon>
        <taxon>Peloderinae</taxon>
        <taxon>Caenorhabditis</taxon>
    </lineage>
</organism>
<protein>
    <recommendedName>
        <fullName evidence="16">Serpentine receptor class r-10</fullName>
    </recommendedName>
    <alternativeName>
        <fullName evidence="17">Odorant response abnormal protein 10</fullName>
    </alternativeName>
    <alternativeName>
        <fullName evidence="18">Olfactory receptor 10</fullName>
    </alternativeName>
</protein>
<name>A0A9P1N5E6_9PELO</name>
<evidence type="ECO:0000256" key="2">
    <source>
        <dbReference type="ARBA" id="ARBA00022475"/>
    </source>
</evidence>
<evidence type="ECO:0000256" key="8">
    <source>
        <dbReference type="ARBA" id="ARBA00023069"/>
    </source>
</evidence>
<dbReference type="Proteomes" id="UP001152747">
    <property type="component" value="Unassembled WGS sequence"/>
</dbReference>
<feature type="transmembrane region" description="Helical" evidence="19">
    <location>
        <begin position="195"/>
        <end position="221"/>
    </location>
</feature>
<keyword evidence="9 19" id="KW-0472">Membrane</keyword>
<feature type="transmembrane region" description="Helical" evidence="19">
    <location>
        <begin position="248"/>
        <end position="272"/>
    </location>
</feature>
<keyword evidence="10" id="KW-0675">Receptor</keyword>
<keyword evidence="11" id="KW-0325">Glycoprotein</keyword>
<keyword evidence="4" id="KW-0716">Sensory transduction</keyword>
<dbReference type="PANTHER" id="PTHR22943:SF248">
    <property type="entry name" value="SEVEN TM RECEPTOR"/>
    <property type="match status" value="1"/>
</dbReference>
<accession>A0A9P1N5E6</accession>
<keyword evidence="21" id="KW-1185">Reference proteome</keyword>
<comment type="function">
    <text evidence="13">An odorant receptor which affects chemotaxis to the volatile odorant diacetyl. Specifies AWA neuronal cell fate via the odr-7 pathway.</text>
</comment>
<dbReference type="PANTHER" id="PTHR22943">
    <property type="entry name" value="7-TRANSMEMBRANE DOMAIN RECEPTOR C.ELEGANS"/>
    <property type="match status" value="1"/>
</dbReference>
<evidence type="ECO:0000256" key="12">
    <source>
        <dbReference type="ARBA" id="ARBA00023273"/>
    </source>
</evidence>
<dbReference type="Pfam" id="PF10326">
    <property type="entry name" value="7TM_GPCR_Str"/>
    <property type="match status" value="1"/>
</dbReference>
<keyword evidence="6" id="KW-0552">Olfaction</keyword>
<evidence type="ECO:0000256" key="7">
    <source>
        <dbReference type="ARBA" id="ARBA00022989"/>
    </source>
</evidence>
<keyword evidence="2" id="KW-1003">Cell membrane</keyword>
<keyword evidence="8" id="KW-0969">Cilium</keyword>
<dbReference type="OrthoDB" id="5800750at2759"/>
<dbReference type="InterPro" id="IPR019428">
    <property type="entry name" value="7TM_GPCR_serpentine_rcpt_Str"/>
</dbReference>
<comment type="subcellular location">
    <subcellularLocation>
        <location evidence="1">Cell projection</location>
        <location evidence="1">Cilium membrane</location>
        <topology evidence="1">Multi-pass membrane protein</topology>
    </subcellularLocation>
</comment>
<evidence type="ECO:0000256" key="10">
    <source>
        <dbReference type="ARBA" id="ARBA00023170"/>
    </source>
</evidence>
<comment type="similarity">
    <text evidence="14">Belongs to the nematode receptor-like protein str family.</text>
</comment>
<evidence type="ECO:0000256" key="19">
    <source>
        <dbReference type="SAM" id="Phobius"/>
    </source>
</evidence>
<keyword evidence="3" id="KW-0145">Chemotaxis</keyword>
<reference evidence="20" key="1">
    <citation type="submission" date="2022-11" db="EMBL/GenBank/DDBJ databases">
        <authorList>
            <person name="Kikuchi T."/>
        </authorList>
    </citation>
    <scope>NUCLEOTIDE SEQUENCE</scope>
    <source>
        <strain evidence="20">PS1010</strain>
    </source>
</reference>